<dbReference type="SUPFAM" id="SSF63825">
    <property type="entry name" value="YWTD domain"/>
    <property type="match status" value="1"/>
</dbReference>
<evidence type="ECO:0000256" key="4">
    <source>
        <dbReference type="ARBA" id="ARBA00022729"/>
    </source>
</evidence>
<protein>
    <recommendedName>
        <fullName evidence="13">Protein cueball</fullName>
    </recommendedName>
</protein>
<dbReference type="PROSITE" id="PS50026">
    <property type="entry name" value="EGF_3"/>
    <property type="match status" value="2"/>
</dbReference>
<proteinExistence type="inferred from homology"/>
<comment type="subcellular location">
    <subcellularLocation>
        <location evidence="1">Cell membrane</location>
        <topology evidence="1">Single-pass type I membrane protein</topology>
    </subcellularLocation>
</comment>
<dbReference type="GO" id="GO:0060070">
    <property type="term" value="P:canonical Wnt signaling pathway"/>
    <property type="evidence" value="ECO:0007669"/>
    <property type="project" value="TreeGrafter"/>
</dbReference>
<evidence type="ECO:0000313" key="17">
    <source>
        <dbReference type="EMBL" id="KAJ8706045.1"/>
    </source>
</evidence>
<evidence type="ECO:0000256" key="5">
    <source>
        <dbReference type="ARBA" id="ARBA00022737"/>
    </source>
</evidence>
<accession>A0AAD7Y7T9</accession>
<comment type="caution">
    <text evidence="14">Lacks conserved residue(s) required for the propagation of feature annotation.</text>
</comment>
<evidence type="ECO:0000256" key="1">
    <source>
        <dbReference type="ARBA" id="ARBA00004251"/>
    </source>
</evidence>
<dbReference type="InterPro" id="IPR000742">
    <property type="entry name" value="EGF"/>
</dbReference>
<keyword evidence="11" id="KW-0325">Glycoprotein</keyword>
<keyword evidence="2" id="KW-1003">Cell membrane</keyword>
<feature type="disulfide bond" evidence="14">
    <location>
        <begin position="412"/>
        <end position="421"/>
    </location>
</feature>
<feature type="chain" id="PRO_5041899025" description="Protein cueball" evidence="15">
    <location>
        <begin position="19"/>
        <end position="464"/>
    </location>
</feature>
<dbReference type="SUPFAM" id="SSF57196">
    <property type="entry name" value="EGF/Laminin"/>
    <property type="match status" value="2"/>
</dbReference>
<evidence type="ECO:0000259" key="16">
    <source>
        <dbReference type="PROSITE" id="PS50026"/>
    </source>
</evidence>
<dbReference type="InterPro" id="IPR050778">
    <property type="entry name" value="Cueball_EGF_LRP_Nidogen"/>
</dbReference>
<sequence>MFRTQCVLGLVALCVGLAHPWDLAVTHSDRLEFYVNNTKTDTVNFDSHKLTALTYDEVHDMLLYVDKQNNNDTICGYGITSKVNQCFMERKGRNIRGIAFDPATELLFFSDTNERSINWISVKSGSNEYGNLITKIDDGIPTDVAVDSCKGYVYWIITNLTVPRIERALFDGSEKKVVLSISKTDNRDPHSLVIDQQTKRIYWIEPVIKDNIPIYGLYYTDLNGKDKTKIYYLYEFSSGVNPISTLNTLTVSKGGLFWIDWRLTVDISVWLLGKIVWSGNLAQIGLHTKYDNIGIAANYKIKDQIEGINDCEALTFVGPKKCKEPFCVHGVKVGLSLCKCRPGYIGERCDVSVCENDYCLNGNCSVNDQGTPTCRCNTGFSGERCEVTACHNYCLNNGVCSLNEEDEPSCECVDNYEGSRCETSNSVTLTFSNTAAYSEETNKTLIDLLSNWRKPKILVITDES</sequence>
<name>A0AAD7Y7T9_MYTSE</name>
<keyword evidence="5" id="KW-0677">Repeat</keyword>
<feature type="disulfide bond" evidence="14">
    <location>
        <begin position="390"/>
        <end position="400"/>
    </location>
</feature>
<keyword evidence="4 15" id="KW-0732">Signal</keyword>
<dbReference type="GO" id="GO:0005886">
    <property type="term" value="C:plasma membrane"/>
    <property type="evidence" value="ECO:0007669"/>
    <property type="project" value="UniProtKB-SubCell"/>
</dbReference>
<comment type="caution">
    <text evidence="17">The sequence shown here is derived from an EMBL/GenBank/DDBJ whole genome shotgun (WGS) entry which is preliminary data.</text>
</comment>
<evidence type="ECO:0000256" key="12">
    <source>
        <dbReference type="ARBA" id="ARBA00038070"/>
    </source>
</evidence>
<dbReference type="InterPro" id="IPR011042">
    <property type="entry name" value="6-blade_b-propeller_TolB-like"/>
</dbReference>
<evidence type="ECO:0000256" key="10">
    <source>
        <dbReference type="ARBA" id="ARBA00023157"/>
    </source>
</evidence>
<keyword evidence="7" id="KW-0744">Spermatogenesis</keyword>
<evidence type="ECO:0000256" key="9">
    <source>
        <dbReference type="ARBA" id="ARBA00023136"/>
    </source>
</evidence>
<dbReference type="PANTHER" id="PTHR46513:SF42">
    <property type="entry name" value="PROTEIN CUEBALL"/>
    <property type="match status" value="1"/>
</dbReference>
<dbReference type="AlphaFoldDB" id="A0AAD7Y7T9"/>
<feature type="domain" description="EGF-like" evidence="16">
    <location>
        <begin position="350"/>
        <end position="383"/>
    </location>
</feature>
<keyword evidence="10 14" id="KW-1015">Disulfide bond</keyword>
<organism evidence="17 18">
    <name type="scientific">Mythimna separata</name>
    <name type="common">Oriental armyworm</name>
    <name type="synonym">Pseudaletia separata</name>
    <dbReference type="NCBI Taxonomy" id="271217"/>
    <lineage>
        <taxon>Eukaryota</taxon>
        <taxon>Metazoa</taxon>
        <taxon>Ecdysozoa</taxon>
        <taxon>Arthropoda</taxon>
        <taxon>Hexapoda</taxon>
        <taxon>Insecta</taxon>
        <taxon>Pterygota</taxon>
        <taxon>Neoptera</taxon>
        <taxon>Endopterygota</taxon>
        <taxon>Lepidoptera</taxon>
        <taxon>Glossata</taxon>
        <taxon>Ditrysia</taxon>
        <taxon>Noctuoidea</taxon>
        <taxon>Noctuidae</taxon>
        <taxon>Noctuinae</taxon>
        <taxon>Hadenini</taxon>
        <taxon>Mythimna</taxon>
    </lineage>
</organism>
<dbReference type="GO" id="GO:0007283">
    <property type="term" value="P:spermatogenesis"/>
    <property type="evidence" value="ECO:0007669"/>
    <property type="project" value="UniProtKB-KW"/>
</dbReference>
<evidence type="ECO:0000256" key="8">
    <source>
        <dbReference type="ARBA" id="ARBA00022943"/>
    </source>
</evidence>
<gene>
    <name evidence="17" type="ORF">PYW07_010822</name>
</gene>
<evidence type="ECO:0000313" key="18">
    <source>
        <dbReference type="Proteomes" id="UP001231518"/>
    </source>
</evidence>
<dbReference type="GO" id="GO:0017147">
    <property type="term" value="F:Wnt-protein binding"/>
    <property type="evidence" value="ECO:0007669"/>
    <property type="project" value="TreeGrafter"/>
</dbReference>
<dbReference type="InterPro" id="IPR000033">
    <property type="entry name" value="LDLR_classB_rpt"/>
</dbReference>
<feature type="signal peptide" evidence="15">
    <location>
        <begin position="1"/>
        <end position="18"/>
    </location>
</feature>
<dbReference type="Gene3D" id="2.120.10.30">
    <property type="entry name" value="TolB, C-terminal domain"/>
    <property type="match status" value="1"/>
</dbReference>
<evidence type="ECO:0000256" key="2">
    <source>
        <dbReference type="ARBA" id="ARBA00022475"/>
    </source>
</evidence>
<keyword evidence="8" id="KW-0896">Oogenesis</keyword>
<evidence type="ECO:0000256" key="3">
    <source>
        <dbReference type="ARBA" id="ARBA00022536"/>
    </source>
</evidence>
<evidence type="ECO:0000256" key="15">
    <source>
        <dbReference type="SAM" id="SignalP"/>
    </source>
</evidence>
<dbReference type="GO" id="GO:0048477">
    <property type="term" value="P:oogenesis"/>
    <property type="evidence" value="ECO:0007669"/>
    <property type="project" value="UniProtKB-KW"/>
</dbReference>
<reference evidence="17" key="1">
    <citation type="submission" date="2023-03" db="EMBL/GenBank/DDBJ databases">
        <title>Chromosome-level genomes of two armyworms, Mythimna separata and Mythimna loreyi, provide insights into the biosynthesis and reception of sex pheromones.</title>
        <authorList>
            <person name="Zhao H."/>
        </authorList>
    </citation>
    <scope>NUCLEOTIDE SEQUENCE</scope>
    <source>
        <strain evidence="17">BeijingLab</strain>
        <tissue evidence="17">Pupa</tissue>
    </source>
</reference>
<dbReference type="SMART" id="SM00135">
    <property type="entry name" value="LY"/>
    <property type="match status" value="2"/>
</dbReference>
<dbReference type="SMART" id="SM00181">
    <property type="entry name" value="EGF"/>
    <property type="match status" value="3"/>
</dbReference>
<keyword evidence="3 14" id="KW-0245">EGF-like domain</keyword>
<evidence type="ECO:0000256" key="13">
    <source>
        <dbReference type="ARBA" id="ARBA00040020"/>
    </source>
</evidence>
<dbReference type="PROSITE" id="PS00022">
    <property type="entry name" value="EGF_1"/>
    <property type="match status" value="1"/>
</dbReference>
<feature type="disulfide bond" evidence="14">
    <location>
        <begin position="354"/>
        <end position="364"/>
    </location>
</feature>
<dbReference type="Proteomes" id="UP001231518">
    <property type="component" value="Chromosome 26"/>
</dbReference>
<feature type="domain" description="EGF-like" evidence="16">
    <location>
        <begin position="386"/>
        <end position="422"/>
    </location>
</feature>
<dbReference type="PANTHER" id="PTHR46513">
    <property type="entry name" value="VITELLOGENIN RECEPTOR-LIKE PROTEIN-RELATED-RELATED"/>
    <property type="match status" value="1"/>
</dbReference>
<evidence type="ECO:0000256" key="7">
    <source>
        <dbReference type="ARBA" id="ARBA00022871"/>
    </source>
</evidence>
<evidence type="ECO:0000256" key="14">
    <source>
        <dbReference type="PROSITE-ProRule" id="PRU00076"/>
    </source>
</evidence>
<dbReference type="Gene3D" id="2.10.25.10">
    <property type="entry name" value="Laminin"/>
    <property type="match status" value="2"/>
</dbReference>
<dbReference type="GO" id="GO:0042813">
    <property type="term" value="F:Wnt receptor activity"/>
    <property type="evidence" value="ECO:0007669"/>
    <property type="project" value="TreeGrafter"/>
</dbReference>
<keyword evidence="9" id="KW-0472">Membrane</keyword>
<evidence type="ECO:0000256" key="6">
    <source>
        <dbReference type="ARBA" id="ARBA00022782"/>
    </source>
</evidence>
<evidence type="ECO:0000256" key="11">
    <source>
        <dbReference type="ARBA" id="ARBA00023180"/>
    </source>
</evidence>
<comment type="similarity">
    <text evidence="12">Belongs to the cueball family.</text>
</comment>
<keyword evidence="18" id="KW-1185">Reference proteome</keyword>
<dbReference type="EMBL" id="JARGEI010000029">
    <property type="protein sequence ID" value="KAJ8706045.1"/>
    <property type="molecule type" value="Genomic_DNA"/>
</dbReference>
<keyword evidence="6" id="KW-0221">Differentiation</keyword>